<keyword evidence="1" id="KW-0175">Coiled coil</keyword>
<evidence type="ECO:0000256" key="1">
    <source>
        <dbReference type="SAM" id="Coils"/>
    </source>
</evidence>
<protein>
    <submittedName>
        <fullName evidence="5">Uncharacterized protein</fullName>
    </submittedName>
</protein>
<feature type="coiled-coil region" evidence="1">
    <location>
        <begin position="619"/>
        <end position="646"/>
    </location>
</feature>
<dbReference type="EMBL" id="UIVT01000004">
    <property type="protein sequence ID" value="SVP94679.1"/>
    <property type="molecule type" value="Genomic_DNA"/>
</dbReference>
<evidence type="ECO:0000256" key="3">
    <source>
        <dbReference type="SAM" id="Phobius"/>
    </source>
</evidence>
<feature type="transmembrane region" description="Helical" evidence="3">
    <location>
        <begin position="657"/>
        <end position="680"/>
    </location>
</feature>
<keyword evidence="3" id="KW-0812">Transmembrane</keyword>
<feature type="compositionally biased region" description="Low complexity" evidence="2">
    <location>
        <begin position="365"/>
        <end position="379"/>
    </location>
</feature>
<feature type="transmembrane region" description="Helical" evidence="3">
    <location>
        <begin position="102"/>
        <end position="121"/>
    </location>
</feature>
<proteinExistence type="predicted"/>
<keyword evidence="3" id="KW-1133">Transmembrane helix</keyword>
<evidence type="ECO:0000256" key="2">
    <source>
        <dbReference type="SAM" id="MobiDB-lite"/>
    </source>
</evidence>
<keyword evidence="3" id="KW-0472">Membrane</keyword>
<feature type="compositionally biased region" description="Acidic residues" evidence="2">
    <location>
        <begin position="436"/>
        <end position="445"/>
    </location>
</feature>
<feature type="compositionally biased region" description="Acidic residues" evidence="2">
    <location>
        <begin position="415"/>
        <end position="424"/>
    </location>
</feature>
<organism evidence="5">
    <name type="scientific">Theileria annulata</name>
    <dbReference type="NCBI Taxonomy" id="5874"/>
    <lineage>
        <taxon>Eukaryota</taxon>
        <taxon>Sar</taxon>
        <taxon>Alveolata</taxon>
        <taxon>Apicomplexa</taxon>
        <taxon>Aconoidasida</taxon>
        <taxon>Piroplasmida</taxon>
        <taxon>Theileriidae</taxon>
        <taxon>Theileria</taxon>
    </lineage>
</organism>
<feature type="transmembrane region" description="Helical" evidence="3">
    <location>
        <begin position="21"/>
        <end position="45"/>
    </location>
</feature>
<feature type="transmembrane region" description="Helical" evidence="3">
    <location>
        <begin position="127"/>
        <end position="150"/>
    </location>
</feature>
<feature type="compositionally biased region" description="Acidic residues" evidence="2">
    <location>
        <begin position="354"/>
        <end position="364"/>
    </location>
</feature>
<feature type="region of interest" description="Disordered" evidence="2">
    <location>
        <begin position="270"/>
        <end position="511"/>
    </location>
</feature>
<feature type="compositionally biased region" description="Basic and acidic residues" evidence="2">
    <location>
        <begin position="486"/>
        <end position="495"/>
    </location>
</feature>
<feature type="transmembrane region" description="Helical" evidence="3">
    <location>
        <begin position="755"/>
        <end position="777"/>
    </location>
</feature>
<dbReference type="VEuPathDB" id="PiroplasmaDB:TA10655"/>
<dbReference type="EMBL" id="UIVS01000004">
    <property type="protein sequence ID" value="SVP95419.1"/>
    <property type="molecule type" value="Genomic_DNA"/>
</dbReference>
<sequence>MAKIRSRKGNYRATVLVSADIMLSIVCVSTYFIDCELNFISLFFMETLNIPHIHLGIYNSKLTCFRSIFIILGCLTEYGIYKICNRFNLEERHPKYREGLSVFFLFALCVVRIILTLILYFSKQLPLHLYIILNVEAFYFGIFQTSFISLAMDHSGDIKFVNYILSGTMKFFQFRISRSETNKPMFYLKINFFICVGISIISLIIWPVYLFRLHKPLYQYDQYIFFVKTRVNRIISDSEDCIENLNNVKKKMEEIDIPELDVKNEIDDAIGSTTEENDSNNEKDETTIEDEDTEKNKNGGGTGSATGDEDSEKISYSNESEDTESDRDDVIGYANGVHSEYESHSEESEHRESDEEEEENEEENNSTSSEQYSETYNSTNKEENGKSNENYDSDETDSKIEYEDSEKENHSIESENSESEDEGNNENSHNESDSTTSEDEDDIDDVIGSTTEENDSNNEKDETTIEDEDTEKNKNGGGTGSTTGDEDSHNHKESTISESGDEDDDVIISTTDIQDSNKVDISNKSKNNEMDEDNKLIKELFVLLKKTDYSKMYYTAIKIMNENNQMNFNSLKHEEFYQLLVKETNSLLDLGGKIKSFQSTVIRLGKQLPLERQHIKYKLSYLKTEINKALDKLKKLSQTSKILNDQIKKIAHKNLKWALSALLMIIPTIIIFYFLFDGVLPHAIIIDEESKHIIVMTSVALFVGSMPPVVLASKKHEYRYWTWENSCFWLALIPQIAILVCTILAIHSKISYFKFIIDVPIIVTLMCTILGICHGLMESTSFISVTNHVYFHSVDPDDFYLVIIQIILRIYLKYISLKLSACYNEARISLGFFRPDFYTFLEVGSLEAFMITVKETFRRFFFDLFFDIRVNINQFI</sequence>
<feature type="compositionally biased region" description="Basic and acidic residues" evidence="2">
    <location>
        <begin position="396"/>
        <end position="413"/>
    </location>
</feature>
<evidence type="ECO:0000313" key="5">
    <source>
        <dbReference type="EMBL" id="SVP95419.1"/>
    </source>
</evidence>
<reference evidence="5" key="1">
    <citation type="submission" date="2018-07" db="EMBL/GenBank/DDBJ databases">
        <authorList>
            <person name="Quirk P.G."/>
            <person name="Krulwich T.A."/>
        </authorList>
    </citation>
    <scope>NUCLEOTIDE SEQUENCE</scope>
    <source>
        <strain evidence="5">Anand</strain>
    </source>
</reference>
<accession>A0A3B0NC25</accession>
<dbReference type="AlphaFoldDB" id="A0A3B0NC25"/>
<feature type="transmembrane region" description="Helical" evidence="3">
    <location>
        <begin position="65"/>
        <end position="81"/>
    </location>
</feature>
<gene>
    <name evidence="4" type="ORF">TAT_000358000</name>
    <name evidence="5" type="ORF">TAV_000357900</name>
</gene>
<name>A0A3B0NC25_THEAN</name>
<feature type="transmembrane region" description="Helical" evidence="3">
    <location>
        <begin position="692"/>
        <end position="713"/>
    </location>
</feature>
<feature type="transmembrane region" description="Helical" evidence="3">
    <location>
        <begin position="799"/>
        <end position="817"/>
    </location>
</feature>
<feature type="transmembrane region" description="Helical" evidence="3">
    <location>
        <begin position="728"/>
        <end position="746"/>
    </location>
</feature>
<feature type="compositionally biased region" description="Basic and acidic residues" evidence="2">
    <location>
        <begin position="339"/>
        <end position="353"/>
    </location>
</feature>
<evidence type="ECO:0000313" key="4">
    <source>
        <dbReference type="EMBL" id="SVP94679.1"/>
    </source>
</evidence>
<feature type="transmembrane region" description="Helical" evidence="3">
    <location>
        <begin position="186"/>
        <end position="209"/>
    </location>
</feature>